<dbReference type="InterPro" id="IPR007741">
    <property type="entry name" value="Ribosomal_mL43/mS25/NADH_DH"/>
</dbReference>
<protein>
    <recommendedName>
        <fullName evidence="6">Large ribosomal subunit protein mL43</fullName>
    </recommendedName>
    <alternativeName>
        <fullName evidence="7">54S ribosomal protein L51, mitochondrial</fullName>
    </alternativeName>
</protein>
<evidence type="ECO:0000313" key="9">
    <source>
        <dbReference type="EMBL" id="CCK68402.1"/>
    </source>
</evidence>
<dbReference type="GO" id="GO:0032543">
    <property type="term" value="P:mitochondrial translation"/>
    <property type="evidence" value="ECO:0007669"/>
    <property type="project" value="InterPro"/>
</dbReference>
<reference evidence="10" key="2">
    <citation type="submission" date="2012-08" db="EMBL/GenBank/DDBJ databases">
        <title>Genome sequence of Kazachstania naganishii.</title>
        <authorList>
            <person name="Gordon J.L."/>
            <person name="Armisen D."/>
            <person name="Proux-Wera E."/>
            <person name="OhEigeartaigh S.S."/>
            <person name="Byrne K.P."/>
            <person name="Wolfe K.H."/>
        </authorList>
    </citation>
    <scope>NUCLEOTIDE SEQUENCE [LARGE SCALE GENOMIC DNA]</scope>
    <source>
        <strain evidence="10">ATCC MYA-139 / BCRC 22969 / CBS 8797 / CCRC 22969 / KCTC 17520 / NBRC 10181 / NCYC 3082</strain>
    </source>
</reference>
<evidence type="ECO:0000256" key="1">
    <source>
        <dbReference type="ARBA" id="ARBA00004173"/>
    </source>
</evidence>
<dbReference type="SMART" id="SM00916">
    <property type="entry name" value="L51_S25_CI-B8"/>
    <property type="match status" value="1"/>
</dbReference>
<proteinExistence type="inferred from homology"/>
<dbReference type="PANTHER" id="PTHR21396:SF2">
    <property type="entry name" value="LARGE RIBOSOMAL SUBUNIT PROTEIN ML43"/>
    <property type="match status" value="1"/>
</dbReference>
<evidence type="ECO:0000256" key="4">
    <source>
        <dbReference type="ARBA" id="ARBA00023128"/>
    </source>
</evidence>
<comment type="similarity">
    <text evidence="2">Belongs to the mitochondrion-specific ribosomal protein mL43 family.</text>
</comment>
<dbReference type="KEGG" id="kng:KNAG_0A07490"/>
<sequence>MVVRALKQVSVARNGVGAFVHPCRKIVLQYCNWGGSSEGMRRFLASRRLDLLATKYPQIEFEVVRKPGHPLVTGLYTNGREKVVCVRNLNVDHVENKLLLVKDSSGEVLRHYAKNDNVRSINESVRGVWSPVHTRTRPTV</sequence>
<dbReference type="SUPFAM" id="SSF52833">
    <property type="entry name" value="Thioredoxin-like"/>
    <property type="match status" value="1"/>
</dbReference>
<dbReference type="Proteomes" id="UP000006310">
    <property type="component" value="Chromosome 1"/>
</dbReference>
<evidence type="ECO:0000256" key="5">
    <source>
        <dbReference type="ARBA" id="ARBA00023274"/>
    </source>
</evidence>
<dbReference type="GO" id="GO:0003735">
    <property type="term" value="F:structural constituent of ribosome"/>
    <property type="evidence" value="ECO:0007669"/>
    <property type="project" value="EnsemblFungi"/>
</dbReference>
<dbReference type="InterPro" id="IPR039927">
    <property type="entry name" value="Ribosomal_mL43"/>
</dbReference>
<dbReference type="GO" id="GO:0005762">
    <property type="term" value="C:mitochondrial large ribosomal subunit"/>
    <property type="evidence" value="ECO:0007669"/>
    <property type="project" value="EnsemblFungi"/>
</dbReference>
<evidence type="ECO:0000256" key="7">
    <source>
        <dbReference type="ARBA" id="ARBA00075061"/>
    </source>
</evidence>
<evidence type="ECO:0000256" key="2">
    <source>
        <dbReference type="ARBA" id="ARBA00006073"/>
    </source>
</evidence>
<dbReference type="AlphaFoldDB" id="J7RUA1"/>
<name>J7RUA1_HUIN7</name>
<dbReference type="RefSeq" id="XP_022462648.1">
    <property type="nucleotide sequence ID" value="XM_022611218.1"/>
</dbReference>
<dbReference type="PANTHER" id="PTHR21396">
    <property type="entry name" value="39S RIBOSOMAL PROTEIN L43"/>
    <property type="match status" value="1"/>
</dbReference>
<dbReference type="HOGENOM" id="CLU_117700_1_1_1"/>
<keyword evidence="5" id="KW-0687">Ribonucleoprotein</keyword>
<reference evidence="9 10" key="1">
    <citation type="journal article" date="2011" name="Proc. Natl. Acad. Sci. U.S.A.">
        <title>Evolutionary erosion of yeast sex chromosomes by mating-type switching accidents.</title>
        <authorList>
            <person name="Gordon J.L."/>
            <person name="Armisen D."/>
            <person name="Proux-Wera E."/>
            <person name="Oheigeartaigh S.S."/>
            <person name="Byrne K.P."/>
            <person name="Wolfe K.H."/>
        </authorList>
    </citation>
    <scope>NUCLEOTIDE SEQUENCE [LARGE SCALE GENOMIC DNA]</scope>
    <source>
        <strain evidence="10">ATCC MYA-139 / BCRC 22969 / CBS 8797 / CCRC 22969 / KCTC 17520 / NBRC 10181 / NCYC 3082</strain>
    </source>
</reference>
<keyword evidence="4" id="KW-0496">Mitochondrion</keyword>
<dbReference type="FunFam" id="3.40.30.10:FF:000173">
    <property type="entry name" value="Mitochondrial 54S ribosomal protein"/>
    <property type="match status" value="1"/>
</dbReference>
<dbReference type="EMBL" id="HE978314">
    <property type="protein sequence ID" value="CCK68402.1"/>
    <property type="molecule type" value="Genomic_DNA"/>
</dbReference>
<dbReference type="OMA" id="ISKWIDL"/>
<dbReference type="STRING" id="1071383.J7RUA1"/>
<keyword evidence="10" id="KW-1185">Reference proteome</keyword>
<dbReference type="Pfam" id="PF05047">
    <property type="entry name" value="L51_S25_CI-B8"/>
    <property type="match status" value="1"/>
</dbReference>
<evidence type="ECO:0000313" key="10">
    <source>
        <dbReference type="Proteomes" id="UP000006310"/>
    </source>
</evidence>
<organism evidence="9 10">
    <name type="scientific">Huiozyma naganishii (strain ATCC MYA-139 / BCRC 22969 / CBS 8797 / KCTC 17520 / NBRC 10181 / NCYC 3082 / Yp74L-3)</name>
    <name type="common">Yeast</name>
    <name type="synonym">Kazachstania naganishii</name>
    <dbReference type="NCBI Taxonomy" id="1071383"/>
    <lineage>
        <taxon>Eukaryota</taxon>
        <taxon>Fungi</taxon>
        <taxon>Dikarya</taxon>
        <taxon>Ascomycota</taxon>
        <taxon>Saccharomycotina</taxon>
        <taxon>Saccharomycetes</taxon>
        <taxon>Saccharomycetales</taxon>
        <taxon>Saccharomycetaceae</taxon>
        <taxon>Huiozyma</taxon>
    </lineage>
</organism>
<comment type="subcellular location">
    <subcellularLocation>
        <location evidence="1">Mitochondrion</location>
    </subcellularLocation>
</comment>
<accession>J7RUA1</accession>
<dbReference type="OrthoDB" id="88at2759"/>
<evidence type="ECO:0000256" key="6">
    <source>
        <dbReference type="ARBA" id="ARBA00035188"/>
    </source>
</evidence>
<keyword evidence="3" id="KW-0689">Ribosomal protein</keyword>
<gene>
    <name evidence="9" type="primary">KNAG0A07490</name>
    <name evidence="9" type="ordered locus">KNAG_0A07490</name>
</gene>
<feature type="domain" description="Ribosomal protein/NADH dehydrogenase" evidence="8">
    <location>
        <begin position="32"/>
        <end position="105"/>
    </location>
</feature>
<dbReference type="GO" id="GO:0045454">
    <property type="term" value="P:cell redox homeostasis"/>
    <property type="evidence" value="ECO:0007669"/>
    <property type="project" value="EnsemblFungi"/>
</dbReference>
<dbReference type="InterPro" id="IPR036249">
    <property type="entry name" value="Thioredoxin-like_sf"/>
</dbReference>
<dbReference type="GeneID" id="34524037"/>
<dbReference type="eggNOG" id="KOG3445">
    <property type="taxonomic scope" value="Eukaryota"/>
</dbReference>
<evidence type="ECO:0000256" key="3">
    <source>
        <dbReference type="ARBA" id="ARBA00022980"/>
    </source>
</evidence>
<evidence type="ECO:0000259" key="8">
    <source>
        <dbReference type="SMART" id="SM00916"/>
    </source>
</evidence>
<dbReference type="Gene3D" id="3.40.30.10">
    <property type="entry name" value="Glutaredoxin"/>
    <property type="match status" value="1"/>
</dbReference>